<dbReference type="AlphaFoldDB" id="A0A6I3SPP9"/>
<dbReference type="OrthoDB" id="2083850at2"/>
<organism evidence="1 2">
    <name type="scientific">Heliobacterium mobile</name>
    <name type="common">Heliobacillus mobilis</name>
    <dbReference type="NCBI Taxonomy" id="28064"/>
    <lineage>
        <taxon>Bacteria</taxon>
        <taxon>Bacillati</taxon>
        <taxon>Bacillota</taxon>
        <taxon>Clostridia</taxon>
        <taxon>Eubacteriales</taxon>
        <taxon>Heliobacteriaceae</taxon>
        <taxon>Heliobacterium</taxon>
    </lineage>
</organism>
<reference evidence="1 2" key="1">
    <citation type="submission" date="2019-11" db="EMBL/GenBank/DDBJ databases">
        <title>Whole-genome sequence of a the green, strictly anaerobic photosynthetic bacterium Heliobacillus mobilis DSM 6151.</title>
        <authorList>
            <person name="Kyndt J.A."/>
            <person name="Meyer T.E."/>
        </authorList>
    </citation>
    <scope>NUCLEOTIDE SEQUENCE [LARGE SCALE GENOMIC DNA]</scope>
    <source>
        <strain evidence="1 2">DSM 6151</strain>
    </source>
</reference>
<keyword evidence="2" id="KW-1185">Reference proteome</keyword>
<accession>A0A6I3SPP9</accession>
<evidence type="ECO:0000313" key="1">
    <source>
        <dbReference type="EMBL" id="MTV51001.1"/>
    </source>
</evidence>
<dbReference type="Proteomes" id="UP000430670">
    <property type="component" value="Unassembled WGS sequence"/>
</dbReference>
<evidence type="ECO:0000313" key="2">
    <source>
        <dbReference type="Proteomes" id="UP000430670"/>
    </source>
</evidence>
<name>A0A6I3SPP9_HELMO</name>
<dbReference type="EMBL" id="WNKU01000054">
    <property type="protein sequence ID" value="MTV51001.1"/>
    <property type="molecule type" value="Genomic_DNA"/>
</dbReference>
<comment type="caution">
    <text evidence="1">The sequence shown here is derived from an EMBL/GenBank/DDBJ whole genome shotgun (WGS) entry which is preliminary data.</text>
</comment>
<sequence>MFRELAEEGNTIKQSFHHLAEEEQKKRIGNWANKCIAAMRKTLPKSAFTSYCLKVAGESRYIDDGTLDNLLFVVQGLQAAEELYSN</sequence>
<proteinExistence type="predicted"/>
<gene>
    <name evidence="1" type="ORF">GJ688_18970</name>
</gene>
<protein>
    <submittedName>
        <fullName evidence="1">Uncharacterized protein</fullName>
    </submittedName>
</protein>
<dbReference type="RefSeq" id="WP_155478081.1">
    <property type="nucleotide sequence ID" value="NZ_WNKU01000054.1"/>
</dbReference>